<reference evidence="19" key="1">
    <citation type="submission" date="2020-10" db="EMBL/GenBank/DDBJ databases">
        <authorList>
            <person name="Gilroy R."/>
        </authorList>
    </citation>
    <scope>NUCLEOTIDE SEQUENCE</scope>
    <source>
        <strain evidence="19">CHK195-4489</strain>
    </source>
</reference>
<dbReference type="PROSITE" id="PS00710">
    <property type="entry name" value="PGM_PMM"/>
    <property type="match status" value="1"/>
</dbReference>
<dbReference type="PANTHER" id="PTHR45745:SF1">
    <property type="entry name" value="PHOSPHOGLUCOMUTASE 2B-RELATED"/>
    <property type="match status" value="1"/>
</dbReference>
<dbReference type="InterPro" id="IPR005846">
    <property type="entry name" value="A-D-PHexomutase_a/b/a-III"/>
</dbReference>
<evidence type="ECO:0000256" key="6">
    <source>
        <dbReference type="ARBA" id="ARBA00012728"/>
    </source>
</evidence>
<dbReference type="PRINTS" id="PR00509">
    <property type="entry name" value="PGMPMM"/>
</dbReference>
<dbReference type="CDD" id="cd05799">
    <property type="entry name" value="PGM2"/>
    <property type="match status" value="1"/>
</dbReference>
<dbReference type="Gene3D" id="3.30.310.50">
    <property type="entry name" value="Alpha-D-phosphohexomutase, C-terminal domain"/>
    <property type="match status" value="1"/>
</dbReference>
<dbReference type="Gene3D" id="3.40.120.10">
    <property type="entry name" value="Alpha-D-Glucose-1,6-Bisphosphate, subunit A, domain 3"/>
    <property type="match status" value="3"/>
</dbReference>
<protein>
    <recommendedName>
        <fullName evidence="11">Phosphoglucomutase</fullName>
        <ecNumber evidence="6">5.4.2.2</ecNumber>
    </recommendedName>
    <alternativeName>
        <fullName evidence="13">Alpha-phosphoglucomutase</fullName>
    </alternativeName>
    <alternativeName>
        <fullName evidence="12">Glucose phosphomutase</fullName>
    </alternativeName>
</protein>
<dbReference type="GO" id="GO:0005975">
    <property type="term" value="P:carbohydrate metabolic process"/>
    <property type="evidence" value="ECO:0007669"/>
    <property type="project" value="InterPro"/>
</dbReference>
<dbReference type="SUPFAM" id="SSF55957">
    <property type="entry name" value="Phosphoglucomutase, C-terminal domain"/>
    <property type="match status" value="1"/>
</dbReference>
<comment type="similarity">
    <text evidence="5 14">Belongs to the phosphohexose mutase family.</text>
</comment>
<dbReference type="Pfam" id="PF00408">
    <property type="entry name" value="PGM_PMM_IV"/>
    <property type="match status" value="1"/>
</dbReference>
<dbReference type="PANTHER" id="PTHR45745">
    <property type="entry name" value="PHOSPHOMANNOMUTASE 45A"/>
    <property type="match status" value="1"/>
</dbReference>
<evidence type="ECO:0000259" key="18">
    <source>
        <dbReference type="Pfam" id="PF02880"/>
    </source>
</evidence>
<evidence type="ECO:0000259" key="17">
    <source>
        <dbReference type="Pfam" id="PF02879"/>
    </source>
</evidence>
<evidence type="ECO:0000259" key="15">
    <source>
        <dbReference type="Pfam" id="PF00408"/>
    </source>
</evidence>
<dbReference type="GO" id="GO:0006166">
    <property type="term" value="P:purine ribonucleoside salvage"/>
    <property type="evidence" value="ECO:0007669"/>
    <property type="project" value="TreeGrafter"/>
</dbReference>
<dbReference type="AlphaFoldDB" id="A0A9D1I9E3"/>
<comment type="cofactor">
    <cofactor evidence="2">
        <name>Mg(2+)</name>
        <dbReference type="ChEBI" id="CHEBI:18420"/>
    </cofactor>
</comment>
<evidence type="ECO:0000256" key="12">
    <source>
        <dbReference type="ARBA" id="ARBA00041398"/>
    </source>
</evidence>
<evidence type="ECO:0000256" key="10">
    <source>
        <dbReference type="ARBA" id="ARBA00023235"/>
    </source>
</evidence>
<dbReference type="InterPro" id="IPR005844">
    <property type="entry name" value="A-D-PHexomutase_a/b/a-I"/>
</dbReference>
<evidence type="ECO:0000256" key="8">
    <source>
        <dbReference type="ARBA" id="ARBA00022723"/>
    </source>
</evidence>
<gene>
    <name evidence="19" type="ORF">IAD50_08415</name>
</gene>
<evidence type="ECO:0000256" key="1">
    <source>
        <dbReference type="ARBA" id="ARBA00000443"/>
    </source>
</evidence>
<evidence type="ECO:0000256" key="13">
    <source>
        <dbReference type="ARBA" id="ARBA00041467"/>
    </source>
</evidence>
<dbReference type="InterPro" id="IPR016055">
    <property type="entry name" value="A-D-PHexomutase_a/b/a-I/II/III"/>
</dbReference>
<dbReference type="InterPro" id="IPR005841">
    <property type="entry name" value="Alpha-D-phosphohexomutase_SF"/>
</dbReference>
<evidence type="ECO:0000256" key="5">
    <source>
        <dbReference type="ARBA" id="ARBA00010231"/>
    </source>
</evidence>
<comment type="caution">
    <text evidence="19">The sequence shown here is derived from an EMBL/GenBank/DDBJ whole genome shotgun (WGS) entry which is preliminary data.</text>
</comment>
<dbReference type="EC" id="5.4.2.2" evidence="6"/>
<keyword evidence="7" id="KW-0597">Phosphoprotein</keyword>
<sequence>MDIGMTYTQWATNRYFDEATRKELEGIAGDNSEIRDRFYKELDFGTAGIRGIIGAGTNRMNKYVVRRLSTAIAAHLLSKGSKAKKDGVVIGYDSRNFSEEFAKEAAAVFAGNGIKVYLHTEIVPVPFLSFSVRQLRCAAGVMITASHNPKEYNGYKVYGADGAQLSLTDSEQISRIMLSITDYTKVPSFSFDFFKNGNNIKYVDSNLKALYLKEIKKLIADKEGFKKNAAQITVVYTPLHGAGAKWIPELLKECGVSDLHTVKEQMQPDGDFPTVKLPNPEDPAAFEMALALAKEVQADLVLASDPDSDRTGVYAKTPDGGYAMLNGNQIGVLLLERIIESRNARKMMPVNPFVVSTVVSTRLTKRICEANSIEYVDVLTGFKFIGEKIMELDEHGDKNFLFGFEESYGYLPGTYARDKDAVAGCLFAAEAAAHYAALGKTLFEALDDIYKKYGYHNEMQVSINLKGESGLRMIRKIMDTVREANGKFLAAVPAEYTDIQSSEVIKFNKDGSIASKEKTTLPSSNVLTFNYGDRWFCLRPSGTEPKIKIYFGGIADNLDEAHGKAVQLKEEVLGKIMPIIKK</sequence>
<keyword evidence="8 14" id="KW-0479">Metal-binding</keyword>
<dbReference type="EMBL" id="DVMM01000185">
    <property type="protein sequence ID" value="HIU30302.1"/>
    <property type="molecule type" value="Genomic_DNA"/>
</dbReference>
<feature type="domain" description="Alpha-D-phosphohexomutase alpha/beta/alpha" evidence="16">
    <location>
        <begin position="43"/>
        <end position="182"/>
    </location>
</feature>
<comment type="pathway">
    <text evidence="4">Lipid metabolism.</text>
</comment>
<comment type="catalytic activity">
    <reaction evidence="1">
        <text>alpha-D-glucose 1-phosphate = alpha-D-glucose 6-phosphate</text>
        <dbReference type="Rhea" id="RHEA:23536"/>
        <dbReference type="ChEBI" id="CHEBI:58225"/>
        <dbReference type="ChEBI" id="CHEBI:58601"/>
        <dbReference type="EC" id="5.4.2.2"/>
    </reaction>
</comment>
<keyword evidence="9 14" id="KW-0460">Magnesium</keyword>
<accession>A0A9D1I9E3</accession>
<comment type="pathway">
    <text evidence="3">Glycolipid metabolism; diglucosyl-diacylglycerol biosynthesis.</text>
</comment>
<reference evidence="19" key="2">
    <citation type="journal article" date="2021" name="PeerJ">
        <title>Extensive microbial diversity within the chicken gut microbiome revealed by metagenomics and culture.</title>
        <authorList>
            <person name="Gilroy R."/>
            <person name="Ravi A."/>
            <person name="Getino M."/>
            <person name="Pursley I."/>
            <person name="Horton D.L."/>
            <person name="Alikhan N.F."/>
            <person name="Baker D."/>
            <person name="Gharbi K."/>
            <person name="Hall N."/>
            <person name="Watson M."/>
            <person name="Adriaenssens E.M."/>
            <person name="Foster-Nyarko E."/>
            <person name="Jarju S."/>
            <person name="Secka A."/>
            <person name="Antonio M."/>
            <person name="Oren A."/>
            <person name="Chaudhuri R.R."/>
            <person name="La Ragione R."/>
            <person name="Hildebrand F."/>
            <person name="Pallen M.J."/>
        </authorList>
    </citation>
    <scope>NUCLEOTIDE SEQUENCE</scope>
    <source>
        <strain evidence="19">CHK195-4489</strain>
    </source>
</reference>
<feature type="domain" description="Alpha-D-phosphohexomutase alpha/beta/alpha" evidence="17">
    <location>
        <begin position="211"/>
        <end position="314"/>
    </location>
</feature>
<proteinExistence type="inferred from homology"/>
<organism evidence="19 20">
    <name type="scientific">Candidatus Egerieisoma faecipullorum</name>
    <dbReference type="NCBI Taxonomy" id="2840963"/>
    <lineage>
        <taxon>Bacteria</taxon>
        <taxon>Bacillati</taxon>
        <taxon>Bacillota</taxon>
        <taxon>Clostridia</taxon>
        <taxon>Eubacteriales</taxon>
        <taxon>Clostridiaceae</taxon>
        <taxon>Clostridiaceae incertae sedis</taxon>
        <taxon>Candidatus Egerieisoma</taxon>
    </lineage>
</organism>
<feature type="domain" description="Alpha-D-phosphohexomutase C-terminal" evidence="15">
    <location>
        <begin position="484"/>
        <end position="553"/>
    </location>
</feature>
<dbReference type="InterPro" id="IPR016066">
    <property type="entry name" value="A-D-PHexomutase_CS"/>
</dbReference>
<evidence type="ECO:0000256" key="7">
    <source>
        <dbReference type="ARBA" id="ARBA00022553"/>
    </source>
</evidence>
<feature type="domain" description="Alpha-D-phosphohexomutase alpha/beta/alpha" evidence="18">
    <location>
        <begin position="326"/>
        <end position="453"/>
    </location>
</feature>
<name>A0A9D1I9E3_9CLOT</name>
<dbReference type="InterPro" id="IPR036900">
    <property type="entry name" value="A-D-PHexomutase_C_sf"/>
</dbReference>
<evidence type="ECO:0000313" key="20">
    <source>
        <dbReference type="Proteomes" id="UP000824089"/>
    </source>
</evidence>
<dbReference type="SUPFAM" id="SSF53738">
    <property type="entry name" value="Phosphoglucomutase, first 3 domains"/>
    <property type="match status" value="3"/>
</dbReference>
<evidence type="ECO:0000256" key="3">
    <source>
        <dbReference type="ARBA" id="ARBA00005164"/>
    </source>
</evidence>
<dbReference type="InterPro" id="IPR005845">
    <property type="entry name" value="A-D-PHexomutase_a/b/a-II"/>
</dbReference>
<dbReference type="GO" id="GO:0008973">
    <property type="term" value="F:phosphopentomutase activity"/>
    <property type="evidence" value="ECO:0007669"/>
    <property type="project" value="TreeGrafter"/>
</dbReference>
<dbReference type="Pfam" id="PF02878">
    <property type="entry name" value="PGM_PMM_I"/>
    <property type="match status" value="1"/>
</dbReference>
<evidence type="ECO:0000256" key="4">
    <source>
        <dbReference type="ARBA" id="ARBA00005189"/>
    </source>
</evidence>
<evidence type="ECO:0000313" key="19">
    <source>
        <dbReference type="EMBL" id="HIU30302.1"/>
    </source>
</evidence>
<dbReference type="Proteomes" id="UP000824089">
    <property type="component" value="Unassembled WGS sequence"/>
</dbReference>
<evidence type="ECO:0000256" key="2">
    <source>
        <dbReference type="ARBA" id="ARBA00001946"/>
    </source>
</evidence>
<keyword evidence="10" id="KW-0413">Isomerase</keyword>
<evidence type="ECO:0000256" key="14">
    <source>
        <dbReference type="RuleBase" id="RU004326"/>
    </source>
</evidence>
<dbReference type="Pfam" id="PF02880">
    <property type="entry name" value="PGM_PMM_III"/>
    <property type="match status" value="1"/>
</dbReference>
<evidence type="ECO:0000256" key="11">
    <source>
        <dbReference type="ARBA" id="ARBA00039995"/>
    </source>
</evidence>
<evidence type="ECO:0000256" key="9">
    <source>
        <dbReference type="ARBA" id="ARBA00022842"/>
    </source>
</evidence>
<dbReference type="GO" id="GO:0000287">
    <property type="term" value="F:magnesium ion binding"/>
    <property type="evidence" value="ECO:0007669"/>
    <property type="project" value="InterPro"/>
</dbReference>
<dbReference type="InterPro" id="IPR005843">
    <property type="entry name" value="A-D-PHexomutase_C"/>
</dbReference>
<dbReference type="Pfam" id="PF02879">
    <property type="entry name" value="PGM_PMM_II"/>
    <property type="match status" value="1"/>
</dbReference>
<evidence type="ECO:0000259" key="16">
    <source>
        <dbReference type="Pfam" id="PF02878"/>
    </source>
</evidence>